<accession>A0A0A9FSP4</accession>
<name>A0A0A9FSP4_ARUDO</name>
<sequence>MYQQKLMVHLIAHEKLTSKNCQKHFQREQMMRHLKRFAKMLRLLLSHIQIDCLISNHHC</sequence>
<reference evidence="1" key="2">
    <citation type="journal article" date="2015" name="Data Brief">
        <title>Shoot transcriptome of the giant reed, Arundo donax.</title>
        <authorList>
            <person name="Barrero R.A."/>
            <person name="Guerrero F.D."/>
            <person name="Moolhuijzen P."/>
            <person name="Goolsby J.A."/>
            <person name="Tidwell J."/>
            <person name="Bellgard S.E."/>
            <person name="Bellgard M.I."/>
        </authorList>
    </citation>
    <scope>NUCLEOTIDE SEQUENCE</scope>
    <source>
        <tissue evidence="1">Shoot tissue taken approximately 20 cm above the soil surface</tissue>
    </source>
</reference>
<evidence type="ECO:0000313" key="1">
    <source>
        <dbReference type="EMBL" id="JAE15292.1"/>
    </source>
</evidence>
<dbReference type="AlphaFoldDB" id="A0A0A9FSP4"/>
<reference evidence="1" key="1">
    <citation type="submission" date="2014-09" db="EMBL/GenBank/DDBJ databases">
        <authorList>
            <person name="Magalhaes I.L.F."/>
            <person name="Oliveira U."/>
            <person name="Santos F.R."/>
            <person name="Vidigal T.H.D.A."/>
            <person name="Brescovit A.D."/>
            <person name="Santos A.J."/>
        </authorList>
    </citation>
    <scope>NUCLEOTIDE SEQUENCE</scope>
    <source>
        <tissue evidence="1">Shoot tissue taken approximately 20 cm above the soil surface</tissue>
    </source>
</reference>
<dbReference type="EMBL" id="GBRH01182604">
    <property type="protein sequence ID" value="JAE15292.1"/>
    <property type="molecule type" value="Transcribed_RNA"/>
</dbReference>
<protein>
    <submittedName>
        <fullName evidence="1">Uncharacterized protein</fullName>
    </submittedName>
</protein>
<proteinExistence type="predicted"/>
<organism evidence="1">
    <name type="scientific">Arundo donax</name>
    <name type="common">Giant reed</name>
    <name type="synonym">Donax arundinaceus</name>
    <dbReference type="NCBI Taxonomy" id="35708"/>
    <lineage>
        <taxon>Eukaryota</taxon>
        <taxon>Viridiplantae</taxon>
        <taxon>Streptophyta</taxon>
        <taxon>Embryophyta</taxon>
        <taxon>Tracheophyta</taxon>
        <taxon>Spermatophyta</taxon>
        <taxon>Magnoliopsida</taxon>
        <taxon>Liliopsida</taxon>
        <taxon>Poales</taxon>
        <taxon>Poaceae</taxon>
        <taxon>PACMAD clade</taxon>
        <taxon>Arundinoideae</taxon>
        <taxon>Arundineae</taxon>
        <taxon>Arundo</taxon>
    </lineage>
</organism>